<proteinExistence type="predicted"/>
<feature type="chain" id="PRO_5047016237" description="YtkA-like domain-containing protein" evidence="1">
    <location>
        <begin position="26"/>
        <end position="301"/>
    </location>
</feature>
<dbReference type="RefSeq" id="WP_216568571.1">
    <property type="nucleotide sequence ID" value="NZ_JAHLOQ010000005.1"/>
</dbReference>
<keyword evidence="3" id="KW-1185">Reference proteome</keyword>
<protein>
    <recommendedName>
        <fullName evidence="4">YtkA-like domain-containing protein</fullName>
    </recommendedName>
</protein>
<keyword evidence="1" id="KW-0732">Signal</keyword>
<evidence type="ECO:0000256" key="1">
    <source>
        <dbReference type="SAM" id="SignalP"/>
    </source>
</evidence>
<evidence type="ECO:0000313" key="3">
    <source>
        <dbReference type="Proteomes" id="UP001196301"/>
    </source>
</evidence>
<accession>A0ABS6DW13</accession>
<gene>
    <name evidence="2" type="ORF">KQI20_03250</name>
</gene>
<evidence type="ECO:0008006" key="4">
    <source>
        <dbReference type="Google" id="ProtNLM"/>
    </source>
</evidence>
<comment type="caution">
    <text evidence="2">The sequence shown here is derived from an EMBL/GenBank/DDBJ whole genome shotgun (WGS) entry which is preliminary data.</text>
</comment>
<dbReference type="EMBL" id="JAHLOQ010000005">
    <property type="protein sequence ID" value="MBU5335447.1"/>
    <property type="molecule type" value="Genomic_DNA"/>
</dbReference>
<reference evidence="2 3" key="1">
    <citation type="submission" date="2021-06" db="EMBL/GenBank/DDBJ databases">
        <authorList>
            <person name="Sun Q."/>
            <person name="Li D."/>
        </authorList>
    </citation>
    <scope>NUCLEOTIDE SEQUENCE [LARGE SCALE GENOMIC DNA]</scope>
    <source>
        <strain evidence="2 3">N19</strain>
    </source>
</reference>
<sequence>MRKNLIKWGILLLSFVMVLCCTGCANNSAILQTKAAEKKDVTNAQTSNRKLQKPVVDYATLKADKTEVTGGEKVKISVKITHDADMESAYVYYMSGITRNLKMVELKYNEKTRLYEGYIEISNSSESGTWKAESILTVDSKDRTRNIYNSVTVSDITLKPREDLSSGDFTVINTTPEYNPPTIEMSTLKVSQKTAKLGDKIKISIKITDETAIQRAMIFYTKPESQQSETIKLTYNKDTKMMEGYYEVTDTSESGEWKVNYIIAQDNNCNSVTLTSVWGNEEDLKCFANGDFVVEEIEEEF</sequence>
<evidence type="ECO:0000313" key="2">
    <source>
        <dbReference type="EMBL" id="MBU5335447.1"/>
    </source>
</evidence>
<name>A0ABS6DW13_9FIRM</name>
<organism evidence="2 3">
    <name type="scientific">Intestinibacter bartlettii</name>
    <dbReference type="NCBI Taxonomy" id="261299"/>
    <lineage>
        <taxon>Bacteria</taxon>
        <taxon>Bacillati</taxon>
        <taxon>Bacillota</taxon>
        <taxon>Clostridia</taxon>
        <taxon>Peptostreptococcales</taxon>
        <taxon>Peptostreptococcaceae</taxon>
        <taxon>Intestinibacter</taxon>
    </lineage>
</organism>
<feature type="signal peptide" evidence="1">
    <location>
        <begin position="1"/>
        <end position="25"/>
    </location>
</feature>
<dbReference type="Proteomes" id="UP001196301">
    <property type="component" value="Unassembled WGS sequence"/>
</dbReference>